<dbReference type="AlphaFoldDB" id="A0A2S9Q982"/>
<dbReference type="EMBL" id="PUEJ01000007">
    <property type="protein sequence ID" value="PRH85907.1"/>
    <property type="molecule type" value="Genomic_DNA"/>
</dbReference>
<organism evidence="1 2">
    <name type="scientific">Labrys okinawensis</name>
    <dbReference type="NCBI Taxonomy" id="346911"/>
    <lineage>
        <taxon>Bacteria</taxon>
        <taxon>Pseudomonadati</taxon>
        <taxon>Pseudomonadota</taxon>
        <taxon>Alphaproteobacteria</taxon>
        <taxon>Hyphomicrobiales</taxon>
        <taxon>Xanthobacteraceae</taxon>
        <taxon>Labrys</taxon>
    </lineage>
</organism>
<name>A0A2S9Q982_9HYPH</name>
<gene>
    <name evidence="1" type="ORF">C5L14_20420</name>
</gene>
<evidence type="ECO:0000313" key="2">
    <source>
        <dbReference type="Proteomes" id="UP000237682"/>
    </source>
</evidence>
<evidence type="ECO:0000313" key="1">
    <source>
        <dbReference type="EMBL" id="PRH85907.1"/>
    </source>
</evidence>
<protein>
    <submittedName>
        <fullName evidence="1">Uncharacterized protein</fullName>
    </submittedName>
</protein>
<dbReference type="Proteomes" id="UP000237682">
    <property type="component" value="Unassembled WGS sequence"/>
</dbReference>
<keyword evidence="2" id="KW-1185">Reference proteome</keyword>
<accession>A0A2S9Q982</accession>
<comment type="caution">
    <text evidence="1">The sequence shown here is derived from an EMBL/GenBank/DDBJ whole genome shotgun (WGS) entry which is preliminary data.</text>
</comment>
<reference evidence="1 2" key="1">
    <citation type="submission" date="2018-02" db="EMBL/GenBank/DDBJ databases">
        <title>Whole genome sequencing of endophytic bacterium.</title>
        <authorList>
            <person name="Eedara R."/>
            <person name="Podile A.R."/>
        </authorList>
    </citation>
    <scope>NUCLEOTIDE SEQUENCE [LARGE SCALE GENOMIC DNA]</scope>
    <source>
        <strain evidence="1 2">RP1T</strain>
    </source>
</reference>
<sequence>MKDTIMTLPSPDAARPVGYHIDAPAENLLFSVFRCWMAGYATGDAACWDIAWEGLAREMPEENAKPLFGEFHHFVRTLRATADTEIGWRPAACRALCRDECLVLAMVDAAQRDDRAQLLHAASHLLKSDGLHRALDATTALAKALARVGLFIAPVSPCALDTMTRMKPPSATAH</sequence>
<proteinExistence type="predicted"/>